<reference evidence="2 3" key="1">
    <citation type="journal article" date="2006" name="Science">
        <title>The genome of black cottonwood, Populus trichocarpa (Torr. &amp; Gray).</title>
        <authorList>
            <person name="Tuskan G.A."/>
            <person name="Difazio S."/>
            <person name="Jansson S."/>
            <person name="Bohlmann J."/>
            <person name="Grigoriev I."/>
            <person name="Hellsten U."/>
            <person name="Putnam N."/>
            <person name="Ralph S."/>
            <person name="Rombauts S."/>
            <person name="Salamov A."/>
            <person name="Schein J."/>
            <person name="Sterck L."/>
            <person name="Aerts A."/>
            <person name="Bhalerao R.R."/>
            <person name="Bhalerao R.P."/>
            <person name="Blaudez D."/>
            <person name="Boerjan W."/>
            <person name="Brun A."/>
            <person name="Brunner A."/>
            <person name="Busov V."/>
            <person name="Campbell M."/>
            <person name="Carlson J."/>
            <person name="Chalot M."/>
            <person name="Chapman J."/>
            <person name="Chen G.L."/>
            <person name="Cooper D."/>
            <person name="Coutinho P.M."/>
            <person name="Couturier J."/>
            <person name="Covert S."/>
            <person name="Cronk Q."/>
            <person name="Cunningham R."/>
            <person name="Davis J."/>
            <person name="Degroeve S."/>
            <person name="Dejardin A."/>
            <person name="Depamphilis C."/>
            <person name="Detter J."/>
            <person name="Dirks B."/>
            <person name="Dubchak I."/>
            <person name="Duplessis S."/>
            <person name="Ehlting J."/>
            <person name="Ellis B."/>
            <person name="Gendler K."/>
            <person name="Goodstein D."/>
            <person name="Gribskov M."/>
            <person name="Grimwood J."/>
            <person name="Groover A."/>
            <person name="Gunter L."/>
            <person name="Hamberger B."/>
            <person name="Heinze B."/>
            <person name="Helariutta Y."/>
            <person name="Henrissat B."/>
            <person name="Holligan D."/>
            <person name="Holt R."/>
            <person name="Huang W."/>
            <person name="Islam-Faridi N."/>
            <person name="Jones S."/>
            <person name="Jones-Rhoades M."/>
            <person name="Jorgensen R."/>
            <person name="Joshi C."/>
            <person name="Kangasjarvi J."/>
            <person name="Karlsson J."/>
            <person name="Kelleher C."/>
            <person name="Kirkpatrick R."/>
            <person name="Kirst M."/>
            <person name="Kohler A."/>
            <person name="Kalluri U."/>
            <person name="Larimer F."/>
            <person name="Leebens-Mack J."/>
            <person name="Leple J.C."/>
            <person name="Locascio P."/>
            <person name="Lou Y."/>
            <person name="Lucas S."/>
            <person name="Martin F."/>
            <person name="Montanini B."/>
            <person name="Napoli C."/>
            <person name="Nelson D.R."/>
            <person name="Nelson C."/>
            <person name="Nieminen K."/>
            <person name="Nilsson O."/>
            <person name="Pereda V."/>
            <person name="Peter G."/>
            <person name="Philippe R."/>
            <person name="Pilate G."/>
            <person name="Poliakov A."/>
            <person name="Razumovskaya J."/>
            <person name="Richardson P."/>
            <person name="Rinaldi C."/>
            <person name="Ritland K."/>
            <person name="Rouze P."/>
            <person name="Ryaboy D."/>
            <person name="Schmutz J."/>
            <person name="Schrader J."/>
            <person name="Segerman B."/>
            <person name="Shin H."/>
            <person name="Siddiqui A."/>
            <person name="Sterky F."/>
            <person name="Terry A."/>
            <person name="Tsai C.J."/>
            <person name="Uberbacher E."/>
            <person name="Unneberg P."/>
            <person name="Vahala J."/>
            <person name="Wall K."/>
            <person name="Wessler S."/>
            <person name="Yang G."/>
            <person name="Yin T."/>
            <person name="Douglas C."/>
            <person name="Marra M."/>
            <person name="Sandberg G."/>
            <person name="Van de Peer Y."/>
            <person name="Rokhsar D."/>
        </authorList>
    </citation>
    <scope>NUCLEOTIDE SEQUENCE [LARGE SCALE GENOMIC DNA]</scope>
    <source>
        <strain evidence="3">cv. Nisqually</strain>
    </source>
</reference>
<evidence type="ECO:0008006" key="4">
    <source>
        <dbReference type="Google" id="ProtNLM"/>
    </source>
</evidence>
<dbReference type="PANTHER" id="PTHR47926:SF436">
    <property type="entry name" value="PENTATRICOPEPTIDE REPEAT-CONTAINING PROTEIN ELI1, CHLOROPLASTIC-LIKE ISOFORM X2"/>
    <property type="match status" value="1"/>
</dbReference>
<dbReference type="STRING" id="3694.A0A2K1XLB7"/>
<gene>
    <name evidence="2" type="ORF">POPTR_015G109000</name>
</gene>
<dbReference type="GO" id="GO:0009451">
    <property type="term" value="P:RNA modification"/>
    <property type="evidence" value="ECO:0007669"/>
    <property type="project" value="InterPro"/>
</dbReference>
<dbReference type="PANTHER" id="PTHR47926">
    <property type="entry name" value="PENTATRICOPEPTIDE REPEAT-CONTAINING PROTEIN"/>
    <property type="match status" value="1"/>
</dbReference>
<dbReference type="Gene3D" id="1.25.40.10">
    <property type="entry name" value="Tetratricopeptide repeat domain"/>
    <property type="match status" value="2"/>
</dbReference>
<dbReference type="Proteomes" id="UP000006729">
    <property type="component" value="Chromosome 15"/>
</dbReference>
<dbReference type="EMBL" id="CM009304">
    <property type="protein sequence ID" value="PNT01573.1"/>
    <property type="molecule type" value="Genomic_DNA"/>
</dbReference>
<evidence type="ECO:0000313" key="2">
    <source>
        <dbReference type="EMBL" id="PNT01573.1"/>
    </source>
</evidence>
<sequence>MVDLKIRPDNFALISTLSACAQLGELEKGKKIFESIPDKKLFTWNAMLVGLAMHEAGVKPDGIGILGVLVGSSHEGLEDEARKLFDEMDSVYGVPREPKHYGCMADLAGRAGLIKEVTEMIKDIPKGGDMSVWSGLLGGRRIHGDVEIPEKAAKHKLLLV</sequence>
<organism evidence="2 3">
    <name type="scientific">Populus trichocarpa</name>
    <name type="common">Western balsam poplar</name>
    <name type="synonym">Populus balsamifera subsp. trichocarpa</name>
    <dbReference type="NCBI Taxonomy" id="3694"/>
    <lineage>
        <taxon>Eukaryota</taxon>
        <taxon>Viridiplantae</taxon>
        <taxon>Streptophyta</taxon>
        <taxon>Embryophyta</taxon>
        <taxon>Tracheophyta</taxon>
        <taxon>Spermatophyta</taxon>
        <taxon>Magnoliopsida</taxon>
        <taxon>eudicotyledons</taxon>
        <taxon>Gunneridae</taxon>
        <taxon>Pentapetalae</taxon>
        <taxon>rosids</taxon>
        <taxon>fabids</taxon>
        <taxon>Malpighiales</taxon>
        <taxon>Salicaceae</taxon>
        <taxon>Saliceae</taxon>
        <taxon>Populus</taxon>
    </lineage>
</organism>
<evidence type="ECO:0000313" key="3">
    <source>
        <dbReference type="Proteomes" id="UP000006729"/>
    </source>
</evidence>
<dbReference type="InParanoid" id="A0A2K1XLB7"/>
<accession>A0A2K1XLB7</accession>
<evidence type="ECO:0000256" key="1">
    <source>
        <dbReference type="ARBA" id="ARBA00022737"/>
    </source>
</evidence>
<name>A0A2K1XLB7_POPTR</name>
<dbReference type="PROSITE" id="PS51257">
    <property type="entry name" value="PROKAR_LIPOPROTEIN"/>
    <property type="match status" value="1"/>
</dbReference>
<keyword evidence="1" id="KW-0677">Repeat</keyword>
<dbReference type="GO" id="GO:0003723">
    <property type="term" value="F:RNA binding"/>
    <property type="evidence" value="ECO:0007669"/>
    <property type="project" value="InterPro"/>
</dbReference>
<dbReference type="InterPro" id="IPR046960">
    <property type="entry name" value="PPR_At4g14850-like_plant"/>
</dbReference>
<dbReference type="Pfam" id="PF01535">
    <property type="entry name" value="PPR"/>
    <property type="match status" value="2"/>
</dbReference>
<proteinExistence type="predicted"/>
<protein>
    <recommendedName>
        <fullName evidence="4">Pentacotripeptide-repeat region of PRORP domain-containing protein</fullName>
    </recommendedName>
</protein>
<dbReference type="InterPro" id="IPR011990">
    <property type="entry name" value="TPR-like_helical_dom_sf"/>
</dbReference>
<dbReference type="InterPro" id="IPR002885">
    <property type="entry name" value="PPR_rpt"/>
</dbReference>
<dbReference type="AlphaFoldDB" id="A0A2K1XLB7"/>
<keyword evidence="3" id="KW-1185">Reference proteome</keyword>